<keyword evidence="2" id="KW-0813">Transport</keyword>
<evidence type="ECO:0000259" key="9">
    <source>
        <dbReference type="SMART" id="SM00965"/>
    </source>
</evidence>
<keyword evidence="11" id="KW-1185">Reference proteome</keyword>
<dbReference type="GO" id="GO:0009279">
    <property type="term" value="C:cell outer membrane"/>
    <property type="evidence" value="ECO:0007669"/>
    <property type="project" value="UniProtKB-SubCell"/>
</dbReference>
<comment type="caution">
    <text evidence="10">The sequence shown here is derived from an EMBL/GenBank/DDBJ whole genome shotgun (WGS) entry which is preliminary data.</text>
</comment>
<feature type="chain" id="PRO_5031200171" evidence="8">
    <location>
        <begin position="27"/>
        <end position="978"/>
    </location>
</feature>
<keyword evidence="5 7" id="KW-0472">Membrane</keyword>
<dbReference type="CDD" id="cd01347">
    <property type="entry name" value="ligand_gated_channel"/>
    <property type="match status" value="1"/>
</dbReference>
<evidence type="ECO:0000256" key="3">
    <source>
        <dbReference type="ARBA" id="ARBA00022496"/>
    </source>
</evidence>
<name>A0A7X0AZC1_9PROT</name>
<evidence type="ECO:0000256" key="4">
    <source>
        <dbReference type="ARBA" id="ARBA00023004"/>
    </source>
</evidence>
<feature type="signal peptide" evidence="8">
    <location>
        <begin position="1"/>
        <end position="26"/>
    </location>
</feature>
<dbReference type="RefSeq" id="WP_246463013.1">
    <property type="nucleotide sequence ID" value="NZ_JACIIZ010000004.1"/>
</dbReference>
<dbReference type="InterPro" id="IPR037066">
    <property type="entry name" value="Plug_dom_sf"/>
</dbReference>
<dbReference type="Gene3D" id="2.40.170.20">
    <property type="entry name" value="TonB-dependent receptor, beta-barrel domain"/>
    <property type="match status" value="1"/>
</dbReference>
<keyword evidence="7" id="KW-0798">TonB box</keyword>
<keyword evidence="8" id="KW-0732">Signal</keyword>
<dbReference type="Pfam" id="PF07715">
    <property type="entry name" value="Plug"/>
    <property type="match status" value="1"/>
</dbReference>
<dbReference type="PANTHER" id="PTHR40980:SF3">
    <property type="entry name" value="TONB-DEPENDENT RECEPTOR-LIKE BETA-BARREL DOMAIN-CONTAINING PROTEIN"/>
    <property type="match status" value="1"/>
</dbReference>
<dbReference type="InterPro" id="IPR011662">
    <property type="entry name" value="Secretin/TonB_short_N"/>
</dbReference>
<keyword evidence="10" id="KW-0675">Receptor</keyword>
<dbReference type="InterPro" id="IPR012910">
    <property type="entry name" value="Plug_dom"/>
</dbReference>
<proteinExistence type="inferred from homology"/>
<dbReference type="PANTHER" id="PTHR40980">
    <property type="entry name" value="PLUG DOMAIN-CONTAINING PROTEIN"/>
    <property type="match status" value="1"/>
</dbReference>
<comment type="similarity">
    <text evidence="7">Belongs to the TonB-dependent receptor family.</text>
</comment>
<gene>
    <name evidence="10" type="ORF">FHS74_001879</name>
</gene>
<dbReference type="Proteomes" id="UP000539175">
    <property type="component" value="Unassembled WGS sequence"/>
</dbReference>
<dbReference type="InterPro" id="IPR010104">
    <property type="entry name" value="TonB_rcpt_bac"/>
</dbReference>
<evidence type="ECO:0000256" key="1">
    <source>
        <dbReference type="ARBA" id="ARBA00004442"/>
    </source>
</evidence>
<reference evidence="10 11" key="1">
    <citation type="submission" date="2020-08" db="EMBL/GenBank/DDBJ databases">
        <title>Genomic Encyclopedia of Type Strains, Phase IV (KMG-IV): sequencing the most valuable type-strain genomes for metagenomic binning, comparative biology and taxonomic classification.</title>
        <authorList>
            <person name="Goeker M."/>
        </authorList>
    </citation>
    <scope>NUCLEOTIDE SEQUENCE [LARGE SCALE GENOMIC DNA]</scope>
    <source>
        <strain evidence="10 11">DSM 22198</strain>
    </source>
</reference>
<sequence>MFRHLRPALLCGAASIVIALSVPAGAQTRSFDLPAQPAVSAIPMFAKQAGIQIVAPAGQLAGITTQAIHGELERHKALATLLQGTPLTVSSDDGAVVVLQLAQPAKAPVAGTKPQVHADDDTLEEVVVNGFHESLAQARVLKRDAVGSEEVIVAEDIAAFPDLNLAESLQRVPGVTINRDSGEGRQITLRGLGPDFTRTQLNGMEVLGNTASGMDNRGGVSRTRSFDYSLFASELFNKVTIQKSYASEQDEGGIGGTVQLNTAKPFDYDGFKAVFSLKGQDNSNTDGVTPRLVGLISDRWGDFGALVSVAYSTNDSNEFGYRNWGWNQIKVSPANIGAGVSAADAAKMQSGTIYAPQADTYSTWFDHRTRLGSTMALQYEPENGLKLGFDALYSRLTNDRDNYAMAAGGSNALTGNVSGTQLLQSAVIQGNTLVAARYTGVDMRNEYNTETDSTDFYQTVLHGSDQLTDRLLVKGMAGYSRSDYELPYFDKVFLEAKNKGISFDDRSRMPVNTYDFDPTDPAQWNLMRLDTQASKIVNSYKTGKLDVEYALSEASTIKTGFEYKKFDDEGAQYNNKVFYNVPTDRAVPAESKYLVPYDTLAPYIVGDVNGIYKYIGQTRDIMTAAFLSPGSDYHVTEETMGGYVQYDLDTTVWDRRLKANAGLRYYSTDLTSAGSINSGGKLTAVSVPHTYSGVLPSANVAYFVEPDLVARVSANRNISRPALSDLAAAGTITTAPFGGSLTIGNPNLKPFTADAVEGSLEYYDGKVGFVSVGAFYKKLNSFISSTTVVEPYSATGYPLSFLLPGQTGSIPYNVSQPVNVSGASITGVEVAAQRDFDFLPEPFNHLGMLANGTFADGSSPAIIGGKTVELPLVNLSRFSANATLYYETDTWGVRISEAYRGQYLNSIGSNGNIGEGYEPTNNVDFSAHYNVTPHIKVTLEGLNLTDEHIVQFTDLAAHRIEVNTSSGRTFLWGMTCEF</sequence>
<dbReference type="Pfam" id="PF00593">
    <property type="entry name" value="TonB_dep_Rec_b-barrel"/>
    <property type="match status" value="1"/>
</dbReference>
<keyword evidence="6" id="KW-0998">Cell outer membrane</keyword>
<dbReference type="SUPFAM" id="SSF56935">
    <property type="entry name" value="Porins"/>
    <property type="match status" value="1"/>
</dbReference>
<evidence type="ECO:0000256" key="2">
    <source>
        <dbReference type="ARBA" id="ARBA00022448"/>
    </source>
</evidence>
<feature type="domain" description="Secretin/TonB short N-terminal" evidence="9">
    <location>
        <begin position="51"/>
        <end position="101"/>
    </location>
</feature>
<dbReference type="GO" id="GO:0006826">
    <property type="term" value="P:iron ion transport"/>
    <property type="evidence" value="ECO:0007669"/>
    <property type="project" value="UniProtKB-KW"/>
</dbReference>
<accession>A0A7X0AZC1</accession>
<dbReference type="Gene3D" id="2.170.130.10">
    <property type="entry name" value="TonB-dependent receptor, plug domain"/>
    <property type="match status" value="1"/>
</dbReference>
<evidence type="ECO:0000313" key="11">
    <source>
        <dbReference type="Proteomes" id="UP000539175"/>
    </source>
</evidence>
<evidence type="ECO:0000256" key="7">
    <source>
        <dbReference type="RuleBase" id="RU003357"/>
    </source>
</evidence>
<dbReference type="InterPro" id="IPR000531">
    <property type="entry name" value="Beta-barrel_TonB"/>
</dbReference>
<keyword evidence="4" id="KW-0408">Iron</keyword>
<organism evidence="10 11">
    <name type="scientific">Nitrospirillum iridis</name>
    <dbReference type="NCBI Taxonomy" id="765888"/>
    <lineage>
        <taxon>Bacteria</taxon>
        <taxon>Pseudomonadati</taxon>
        <taxon>Pseudomonadota</taxon>
        <taxon>Alphaproteobacteria</taxon>
        <taxon>Rhodospirillales</taxon>
        <taxon>Azospirillaceae</taxon>
        <taxon>Nitrospirillum</taxon>
    </lineage>
</organism>
<keyword evidence="3" id="KW-0406">Ion transport</keyword>
<dbReference type="Gene3D" id="3.55.50.30">
    <property type="match status" value="1"/>
</dbReference>
<comment type="subcellular location">
    <subcellularLocation>
        <location evidence="1 7">Cell outer membrane</location>
    </subcellularLocation>
</comment>
<dbReference type="InterPro" id="IPR036942">
    <property type="entry name" value="Beta-barrel_TonB_sf"/>
</dbReference>
<dbReference type="EMBL" id="JACIIZ010000004">
    <property type="protein sequence ID" value="MBB6251334.1"/>
    <property type="molecule type" value="Genomic_DNA"/>
</dbReference>
<evidence type="ECO:0000256" key="6">
    <source>
        <dbReference type="ARBA" id="ARBA00023237"/>
    </source>
</evidence>
<dbReference type="NCBIfam" id="TIGR01782">
    <property type="entry name" value="TonB-Xanth-Caul"/>
    <property type="match status" value="1"/>
</dbReference>
<dbReference type="SMART" id="SM00965">
    <property type="entry name" value="STN"/>
    <property type="match status" value="1"/>
</dbReference>
<protein>
    <submittedName>
        <fullName evidence="10">TonB-dependent receptor</fullName>
    </submittedName>
</protein>
<evidence type="ECO:0000313" key="10">
    <source>
        <dbReference type="EMBL" id="MBB6251334.1"/>
    </source>
</evidence>
<dbReference type="AlphaFoldDB" id="A0A7X0AZC1"/>
<evidence type="ECO:0000256" key="5">
    <source>
        <dbReference type="ARBA" id="ARBA00023136"/>
    </source>
</evidence>
<evidence type="ECO:0000256" key="8">
    <source>
        <dbReference type="SAM" id="SignalP"/>
    </source>
</evidence>
<keyword evidence="3" id="KW-0410">Iron transport</keyword>